<organism evidence="1 2">
    <name type="scientific">Melipona bicolor</name>
    <dbReference type="NCBI Taxonomy" id="60889"/>
    <lineage>
        <taxon>Eukaryota</taxon>
        <taxon>Metazoa</taxon>
        <taxon>Ecdysozoa</taxon>
        <taxon>Arthropoda</taxon>
        <taxon>Hexapoda</taxon>
        <taxon>Insecta</taxon>
        <taxon>Pterygota</taxon>
        <taxon>Neoptera</taxon>
        <taxon>Endopterygota</taxon>
        <taxon>Hymenoptera</taxon>
        <taxon>Apocrita</taxon>
        <taxon>Aculeata</taxon>
        <taxon>Apoidea</taxon>
        <taxon>Anthophila</taxon>
        <taxon>Apidae</taxon>
        <taxon>Melipona</taxon>
    </lineage>
</organism>
<name>A0AA40FX16_9HYME</name>
<dbReference type="Proteomes" id="UP001177670">
    <property type="component" value="Unassembled WGS sequence"/>
</dbReference>
<dbReference type="AlphaFoldDB" id="A0AA40FX16"/>
<protein>
    <submittedName>
        <fullName evidence="1">Uncharacterized protein</fullName>
    </submittedName>
</protein>
<accession>A0AA40FX16</accession>
<evidence type="ECO:0000313" key="1">
    <source>
        <dbReference type="EMBL" id="KAK1126897.1"/>
    </source>
</evidence>
<sequence>MPSCCRVPFEDNARLSKWNESREVQPDFISVSIVLRSTIKGNEILLSLSVDSSSSSLLVPLSTIRSAMSIYGSSLSVTIQIDKETQTTVYLSLTGMTIEQSSLGAWNRRFSREEPWHYLGPKVVNCEWPGTQWRLEAVRRRLIVYFSTPSGPEVVLASLERADSWGYVDSSTTSLRHLSAKVAQNICLAPGR</sequence>
<keyword evidence="2" id="KW-1185">Reference proteome</keyword>
<dbReference type="EMBL" id="JAHYIQ010000013">
    <property type="protein sequence ID" value="KAK1126897.1"/>
    <property type="molecule type" value="Genomic_DNA"/>
</dbReference>
<evidence type="ECO:0000313" key="2">
    <source>
        <dbReference type="Proteomes" id="UP001177670"/>
    </source>
</evidence>
<reference evidence="1" key="1">
    <citation type="submission" date="2021-10" db="EMBL/GenBank/DDBJ databases">
        <title>Melipona bicolor Genome sequencing and assembly.</title>
        <authorList>
            <person name="Araujo N.S."/>
            <person name="Arias M.C."/>
        </authorList>
    </citation>
    <scope>NUCLEOTIDE SEQUENCE</scope>
    <source>
        <strain evidence="1">USP_2M_L1-L4_2017</strain>
        <tissue evidence="1">Whole body</tissue>
    </source>
</reference>
<gene>
    <name evidence="1" type="ORF">K0M31_004518</name>
</gene>
<proteinExistence type="predicted"/>
<comment type="caution">
    <text evidence="1">The sequence shown here is derived from an EMBL/GenBank/DDBJ whole genome shotgun (WGS) entry which is preliminary data.</text>
</comment>